<keyword evidence="1" id="KW-1133">Transmembrane helix</keyword>
<evidence type="ECO:0000313" key="2">
    <source>
        <dbReference type="EMBL" id="MBW7953891.1"/>
    </source>
</evidence>
<dbReference type="AlphaFoldDB" id="A0A952AM41"/>
<evidence type="ECO:0000256" key="1">
    <source>
        <dbReference type="SAM" id="Phobius"/>
    </source>
</evidence>
<dbReference type="EMBL" id="JACFOF010000009">
    <property type="protein sequence ID" value="MBW7953891.1"/>
    <property type="molecule type" value="Genomic_DNA"/>
</dbReference>
<sequence>MKKKISVYNPILHTRSIVFGIIAGFTLTAVMVSVQSFVGFQDLHSSFSLKANVLDSLQRYFDQPVDKLDSNSNYPSLEDILAVDTSGWTVFKDEQYQITFRHPEKWNVSVSGTKECASGQTDDCYTIVLAENGSNTAVVVSTSSNYIPLQQVIRRPIVGYLSGNEVVLSQYYPATCSFDAMGKEMCVIADNAVVQFTTSATADADYFVYITGKVNSISAAIINSLRMNN</sequence>
<reference evidence="2" key="1">
    <citation type="journal article" date="2022" name="ISME J.">
        <title>A general approach to explore prokaryotic protein glycosylation reveals the unique surface layer modulation of an anammox bacterium.</title>
        <authorList>
            <person name="Pabst M."/>
            <person name="Grouzdev D.S."/>
            <person name="Lawson C.E."/>
            <person name="Kleikamp H.B.C."/>
            <person name="de Ram C."/>
            <person name="Louwen R."/>
            <person name="Lin Y.M."/>
            <person name="Lucker S."/>
            <person name="van Loosdrecht M.C.M."/>
            <person name="Laureni M."/>
        </authorList>
    </citation>
    <scope>NUCLEOTIDE SEQUENCE</scope>
    <source>
        <strain evidence="2">BROCD043</strain>
    </source>
</reference>
<keyword evidence="1" id="KW-0812">Transmembrane</keyword>
<dbReference type="Proteomes" id="UP000781173">
    <property type="component" value="Unassembled WGS sequence"/>
</dbReference>
<comment type="caution">
    <text evidence="2">The sequence shown here is derived from an EMBL/GenBank/DDBJ whole genome shotgun (WGS) entry which is preliminary data.</text>
</comment>
<organism evidence="2 3">
    <name type="scientific">Candidatus Dojkabacteria bacterium</name>
    <dbReference type="NCBI Taxonomy" id="2099670"/>
    <lineage>
        <taxon>Bacteria</taxon>
        <taxon>Candidatus Dojkabacteria</taxon>
    </lineage>
</organism>
<accession>A0A952AM41</accession>
<gene>
    <name evidence="2" type="ORF">H3C67_03815</name>
</gene>
<name>A0A952AM41_9BACT</name>
<feature type="transmembrane region" description="Helical" evidence="1">
    <location>
        <begin position="12"/>
        <end position="38"/>
    </location>
</feature>
<proteinExistence type="predicted"/>
<protein>
    <submittedName>
        <fullName evidence="2">Uncharacterized protein</fullName>
    </submittedName>
</protein>
<evidence type="ECO:0000313" key="3">
    <source>
        <dbReference type="Proteomes" id="UP000781173"/>
    </source>
</evidence>
<keyword evidence="1" id="KW-0472">Membrane</keyword>